<evidence type="ECO:0000313" key="3">
    <source>
        <dbReference type="Proteomes" id="UP000017590"/>
    </source>
</evidence>
<proteinExistence type="predicted"/>
<evidence type="ECO:0000313" key="2">
    <source>
        <dbReference type="EMBL" id="AGY77946.1"/>
    </source>
</evidence>
<keyword evidence="1" id="KW-1133">Transmembrane helix</keyword>
<keyword evidence="3" id="KW-1185">Reference proteome</keyword>
<dbReference type="Proteomes" id="UP000017590">
    <property type="component" value="Chromosome"/>
</dbReference>
<gene>
    <name evidence="2" type="ORF">CAETHG_3745</name>
</gene>
<dbReference type="InterPro" id="IPR004761">
    <property type="entry name" value="Spore_GerAB"/>
</dbReference>
<dbReference type="EMBL" id="CP006763">
    <property type="protein sequence ID" value="AGY77946.1"/>
    <property type="molecule type" value="Genomic_DNA"/>
</dbReference>
<keyword evidence="1" id="KW-0812">Transmembrane</keyword>
<evidence type="ECO:0000256" key="1">
    <source>
        <dbReference type="SAM" id="Phobius"/>
    </source>
</evidence>
<dbReference type="Pfam" id="PF03845">
    <property type="entry name" value="Spore_permease"/>
    <property type="match status" value="1"/>
</dbReference>
<accession>A0ABM5NZJ6</accession>
<feature type="transmembrane region" description="Helical" evidence="1">
    <location>
        <begin position="38"/>
        <end position="56"/>
    </location>
</feature>
<organism evidence="2 3">
    <name type="scientific">Clostridium autoethanogenum DSM 10061</name>
    <dbReference type="NCBI Taxonomy" id="1341692"/>
    <lineage>
        <taxon>Bacteria</taxon>
        <taxon>Bacillati</taxon>
        <taxon>Bacillota</taxon>
        <taxon>Clostridia</taxon>
        <taxon>Eubacteriales</taxon>
        <taxon>Clostridiaceae</taxon>
        <taxon>Clostridium</taxon>
    </lineage>
</organism>
<feature type="transmembrane region" description="Helical" evidence="1">
    <location>
        <begin position="68"/>
        <end position="86"/>
    </location>
</feature>
<reference evidence="3" key="1">
    <citation type="journal article" date="2014" name="Biotechnol. Biofuels">
        <title>Comparison of single-molecule sequencing and hybrid approaches for finishing the genome of Clostridium autoethanogenum and analysis of CRISPR systems in industrial relevant Clostridia.</title>
        <authorList>
            <person name="Brown S.D."/>
            <person name="Nagaraju S."/>
            <person name="Utturkar S."/>
            <person name="De Tissera S."/>
            <person name="Segovia S."/>
            <person name="Mitchell W."/>
            <person name="Land M.L."/>
            <person name="Dassanayake A."/>
            <person name="Kopke M."/>
        </authorList>
    </citation>
    <scope>NUCLEOTIDE SEQUENCE [LARGE SCALE GENOMIC DNA]</scope>
    <source>
        <strain evidence="3">DSM 10061</strain>
    </source>
</reference>
<name>A0ABM5NZJ6_9CLOT</name>
<keyword evidence="1" id="KW-0472">Membrane</keyword>
<sequence length="104" mass="12267">MLSIYILIYISRDVDFKKLTPVLGNDIKPILQTLPSVVMFPFGEIFIFLMYWHYFNDKSSVRKTTSKAVLYLGILLCQLFLYLLGIKYNNDAFRKETSEKKKEQ</sequence>
<protein>
    <submittedName>
        <fullName evidence="2">Spore germination protein</fullName>
    </submittedName>
</protein>